<dbReference type="CDD" id="cd05466">
    <property type="entry name" value="PBP2_LTTR_substrate"/>
    <property type="match status" value="1"/>
</dbReference>
<organism evidence="6 7">
    <name type="scientific">Candidatus Pantoea varia</name>
    <dbReference type="NCBI Taxonomy" id="1881036"/>
    <lineage>
        <taxon>Bacteria</taxon>
        <taxon>Pseudomonadati</taxon>
        <taxon>Pseudomonadota</taxon>
        <taxon>Gammaproteobacteria</taxon>
        <taxon>Enterobacterales</taxon>
        <taxon>Erwiniaceae</taxon>
        <taxon>Pantoea</taxon>
    </lineage>
</organism>
<evidence type="ECO:0000256" key="1">
    <source>
        <dbReference type="ARBA" id="ARBA00009437"/>
    </source>
</evidence>
<keyword evidence="2" id="KW-0805">Transcription regulation</keyword>
<evidence type="ECO:0000313" key="6">
    <source>
        <dbReference type="EMBL" id="SFO09605.1"/>
    </source>
</evidence>
<evidence type="ECO:0000259" key="5">
    <source>
        <dbReference type="PROSITE" id="PS50931"/>
    </source>
</evidence>
<dbReference type="InterPro" id="IPR000847">
    <property type="entry name" value="LysR_HTH_N"/>
</dbReference>
<dbReference type="GO" id="GO:0005829">
    <property type="term" value="C:cytosol"/>
    <property type="evidence" value="ECO:0007669"/>
    <property type="project" value="TreeGrafter"/>
</dbReference>
<dbReference type="SUPFAM" id="SSF53850">
    <property type="entry name" value="Periplasmic binding protein-like II"/>
    <property type="match status" value="1"/>
</dbReference>
<dbReference type="InterPro" id="IPR036388">
    <property type="entry name" value="WH-like_DNA-bd_sf"/>
</dbReference>
<dbReference type="Gene3D" id="1.10.10.10">
    <property type="entry name" value="Winged helix-like DNA-binding domain superfamily/Winged helix DNA-binding domain"/>
    <property type="match status" value="1"/>
</dbReference>
<keyword evidence="7" id="KW-1185">Reference proteome</keyword>
<protein>
    <submittedName>
        <fullName evidence="6">DNA-binding transcriptional regulator, LysR family</fullName>
    </submittedName>
</protein>
<accession>A0A1I5EDT5</accession>
<dbReference type="Pfam" id="PF00126">
    <property type="entry name" value="HTH_1"/>
    <property type="match status" value="1"/>
</dbReference>
<dbReference type="RefSeq" id="WP_090964796.1">
    <property type="nucleotide sequence ID" value="NZ_FOVG01000003.1"/>
</dbReference>
<evidence type="ECO:0000256" key="2">
    <source>
        <dbReference type="ARBA" id="ARBA00023015"/>
    </source>
</evidence>
<dbReference type="EMBL" id="FOVG01000003">
    <property type="protein sequence ID" value="SFO09605.1"/>
    <property type="molecule type" value="Genomic_DNA"/>
</dbReference>
<evidence type="ECO:0000256" key="4">
    <source>
        <dbReference type="ARBA" id="ARBA00023163"/>
    </source>
</evidence>
<dbReference type="InterPro" id="IPR036390">
    <property type="entry name" value="WH_DNA-bd_sf"/>
</dbReference>
<comment type="similarity">
    <text evidence="1">Belongs to the LysR transcriptional regulatory family.</text>
</comment>
<feature type="domain" description="HTH lysR-type" evidence="5">
    <location>
        <begin position="1"/>
        <end position="58"/>
    </location>
</feature>
<dbReference type="PANTHER" id="PTHR30419">
    <property type="entry name" value="HTH-TYPE TRANSCRIPTIONAL REGULATOR YBHD"/>
    <property type="match status" value="1"/>
</dbReference>
<dbReference type="InterPro" id="IPR005119">
    <property type="entry name" value="LysR_subst-bd"/>
</dbReference>
<dbReference type="AlphaFoldDB" id="A0A1I5EDT5"/>
<dbReference type="GO" id="GO:0003700">
    <property type="term" value="F:DNA-binding transcription factor activity"/>
    <property type="evidence" value="ECO:0007669"/>
    <property type="project" value="InterPro"/>
</dbReference>
<keyword evidence="3 6" id="KW-0238">DNA-binding</keyword>
<dbReference type="InterPro" id="IPR050950">
    <property type="entry name" value="HTH-type_LysR_regulators"/>
</dbReference>
<dbReference type="PROSITE" id="PS50931">
    <property type="entry name" value="HTH_LYSR"/>
    <property type="match status" value="1"/>
</dbReference>
<dbReference type="Gene3D" id="3.40.190.10">
    <property type="entry name" value="Periplasmic binding protein-like II"/>
    <property type="match status" value="2"/>
</dbReference>
<reference evidence="7" key="1">
    <citation type="submission" date="2016-10" db="EMBL/GenBank/DDBJ databases">
        <authorList>
            <person name="Varghese N."/>
            <person name="Submissions S."/>
        </authorList>
    </citation>
    <scope>NUCLEOTIDE SEQUENCE [LARGE SCALE GENOMIC DNA]</scope>
    <source>
        <strain evidence="7">OV426</strain>
    </source>
</reference>
<sequence length="293" mass="31155">MNLQHWRLLVAVADASNISRGAEATGMTQSAASQAIALLELSLGFPVFVRERRHIGVTALGEQVIEHARTMLAQLIAIRELADESRGLQGGRIRLASFPSVTSTLLPGLLRSFKRLHPGMEVVVLEGTDEEVEEWLAADTVELGVVMNPAPGRADVILGQDAWVAVMPASYPQSGANGITLQELADQRFVLATGGCVVNGKSLIEQAGFQLSDVQVKVRDWISACLLVREGMGVALVPESALPAERRGLSVVPVTPAIHREFGLVCSPSGKASDATQVLLKGVRKGPCQEAAT</sequence>
<proteinExistence type="inferred from homology"/>
<keyword evidence="4" id="KW-0804">Transcription</keyword>
<dbReference type="Pfam" id="PF03466">
    <property type="entry name" value="LysR_substrate"/>
    <property type="match status" value="1"/>
</dbReference>
<evidence type="ECO:0000313" key="7">
    <source>
        <dbReference type="Proteomes" id="UP000198968"/>
    </source>
</evidence>
<dbReference type="GO" id="GO:0003677">
    <property type="term" value="F:DNA binding"/>
    <property type="evidence" value="ECO:0007669"/>
    <property type="project" value="UniProtKB-KW"/>
</dbReference>
<gene>
    <name evidence="6" type="ORF">SAMN05428971_2890</name>
</gene>
<dbReference type="Proteomes" id="UP000198968">
    <property type="component" value="Unassembled WGS sequence"/>
</dbReference>
<dbReference type="OrthoDB" id="9785745at2"/>
<dbReference type="SUPFAM" id="SSF46785">
    <property type="entry name" value="Winged helix' DNA-binding domain"/>
    <property type="match status" value="1"/>
</dbReference>
<evidence type="ECO:0000256" key="3">
    <source>
        <dbReference type="ARBA" id="ARBA00023125"/>
    </source>
</evidence>
<name>A0A1I5EDT5_9GAMM</name>